<reference evidence="11 12" key="1">
    <citation type="journal article" date="2017" name="BMC Genomics">
        <title>Comparative genomic and phylogenomic analyses of the Bifidobacteriaceae family.</title>
        <authorList>
            <person name="Lugli G.A."/>
            <person name="Milani C."/>
            <person name="Turroni F."/>
            <person name="Duranti S."/>
            <person name="Mancabelli L."/>
            <person name="Mangifesta M."/>
            <person name="Ferrario C."/>
            <person name="Modesto M."/>
            <person name="Mattarelli P."/>
            <person name="Jiri K."/>
            <person name="van Sinderen D."/>
            <person name="Ventura M."/>
        </authorList>
    </citation>
    <scope>NUCLEOTIDE SEQUENCE [LARGE SCALE GENOMIC DNA]</scope>
    <source>
        <strain evidence="11 12">LMG 28769</strain>
    </source>
</reference>
<evidence type="ECO:0000313" key="12">
    <source>
        <dbReference type="Proteomes" id="UP000216451"/>
    </source>
</evidence>
<dbReference type="InterPro" id="IPR017871">
    <property type="entry name" value="ABC_transporter-like_CS"/>
</dbReference>
<sequence length="282" mass="30158">MSTSLNAHSGSLAKALTIRDLDVTIAGHSILSQVSLDIGTRARVGLIGASGSGKSMLSRSILSLLPAHAQAAGSIRLFNKELVGASDRELAEMRGRTVGMIFQNPASTLNPVMKVGRQIALPLRLHYNLPADERLRRVEAMLNRVGLPSSMLDAYPHQLSGGQQQRVAIATALVTSPRLIIADEPTTALDSITQLHILDLLVDLVDQAGASLLFITHDFGVLAHVTSSCYVMDHGRIIEHGNTSNVLAKPSSPVTRRLAQSAEELKFDNAHASLSQEGDNND</sequence>
<dbReference type="GO" id="GO:0005886">
    <property type="term" value="C:plasma membrane"/>
    <property type="evidence" value="ECO:0007669"/>
    <property type="project" value="UniProtKB-SubCell"/>
</dbReference>
<comment type="similarity">
    <text evidence="2">Belongs to the ABC transporter superfamily.</text>
</comment>
<evidence type="ECO:0000256" key="1">
    <source>
        <dbReference type="ARBA" id="ARBA00004202"/>
    </source>
</evidence>
<dbReference type="GO" id="GO:0016887">
    <property type="term" value="F:ATP hydrolysis activity"/>
    <property type="evidence" value="ECO:0007669"/>
    <property type="project" value="InterPro"/>
</dbReference>
<dbReference type="EMBL" id="MWXA01000005">
    <property type="protein sequence ID" value="OZG67133.1"/>
    <property type="molecule type" value="Genomic_DNA"/>
</dbReference>
<evidence type="ECO:0000256" key="9">
    <source>
        <dbReference type="ARBA" id="ARBA00023136"/>
    </source>
</evidence>
<evidence type="ECO:0000256" key="5">
    <source>
        <dbReference type="ARBA" id="ARBA00022519"/>
    </source>
</evidence>
<dbReference type="PANTHER" id="PTHR43297">
    <property type="entry name" value="OLIGOPEPTIDE TRANSPORT ATP-BINDING PROTEIN APPD"/>
    <property type="match status" value="1"/>
</dbReference>
<dbReference type="CDD" id="cd03257">
    <property type="entry name" value="ABC_NikE_OppD_transporters"/>
    <property type="match status" value="1"/>
</dbReference>
<evidence type="ECO:0000256" key="6">
    <source>
        <dbReference type="ARBA" id="ARBA00022741"/>
    </source>
</evidence>
<keyword evidence="3" id="KW-0813">Transport</keyword>
<name>A0A261G7F9_9BIFI</name>
<dbReference type="SMART" id="SM00382">
    <property type="entry name" value="AAA"/>
    <property type="match status" value="1"/>
</dbReference>
<dbReference type="GeneID" id="98295876"/>
<evidence type="ECO:0000256" key="8">
    <source>
        <dbReference type="ARBA" id="ARBA00022967"/>
    </source>
</evidence>
<dbReference type="Pfam" id="PF00005">
    <property type="entry name" value="ABC_tran"/>
    <property type="match status" value="1"/>
</dbReference>
<keyword evidence="5" id="KW-0997">Cell inner membrane</keyword>
<evidence type="ECO:0000256" key="7">
    <source>
        <dbReference type="ARBA" id="ARBA00022840"/>
    </source>
</evidence>
<dbReference type="RefSeq" id="WP_094693623.1">
    <property type="nucleotide sequence ID" value="NZ_JBDNSG010000008.1"/>
</dbReference>
<keyword evidence="12" id="KW-1185">Reference proteome</keyword>
<gene>
    <name evidence="11" type="ORF">BAQU_1205</name>
</gene>
<dbReference type="InterPro" id="IPR003593">
    <property type="entry name" value="AAA+_ATPase"/>
</dbReference>
<keyword evidence="7 11" id="KW-0067">ATP-binding</keyword>
<keyword evidence="8" id="KW-1278">Translocase</keyword>
<dbReference type="Proteomes" id="UP000216451">
    <property type="component" value="Unassembled WGS sequence"/>
</dbReference>
<dbReference type="PANTHER" id="PTHR43297:SF14">
    <property type="entry name" value="ATPASE AAA-TYPE CORE DOMAIN-CONTAINING PROTEIN"/>
    <property type="match status" value="1"/>
</dbReference>
<keyword evidence="6" id="KW-0547">Nucleotide-binding</keyword>
<dbReference type="SUPFAM" id="SSF52540">
    <property type="entry name" value="P-loop containing nucleoside triphosphate hydrolases"/>
    <property type="match status" value="1"/>
</dbReference>
<keyword evidence="9" id="KW-0472">Membrane</keyword>
<evidence type="ECO:0000313" key="11">
    <source>
        <dbReference type="EMBL" id="OZG67133.1"/>
    </source>
</evidence>
<dbReference type="OrthoDB" id="8481147at2"/>
<evidence type="ECO:0000256" key="4">
    <source>
        <dbReference type="ARBA" id="ARBA00022475"/>
    </source>
</evidence>
<dbReference type="PROSITE" id="PS00211">
    <property type="entry name" value="ABC_TRANSPORTER_1"/>
    <property type="match status" value="1"/>
</dbReference>
<evidence type="ECO:0000256" key="2">
    <source>
        <dbReference type="ARBA" id="ARBA00005417"/>
    </source>
</evidence>
<dbReference type="AlphaFoldDB" id="A0A261G7F9"/>
<dbReference type="InterPro" id="IPR003439">
    <property type="entry name" value="ABC_transporter-like_ATP-bd"/>
</dbReference>
<comment type="subcellular location">
    <subcellularLocation>
        <location evidence="1">Cell membrane</location>
        <topology evidence="1">Peripheral membrane protein</topology>
    </subcellularLocation>
</comment>
<dbReference type="InterPro" id="IPR050388">
    <property type="entry name" value="ABC_Ni/Peptide_Import"/>
</dbReference>
<dbReference type="GO" id="GO:0005524">
    <property type="term" value="F:ATP binding"/>
    <property type="evidence" value="ECO:0007669"/>
    <property type="project" value="UniProtKB-KW"/>
</dbReference>
<dbReference type="Gene3D" id="3.40.50.300">
    <property type="entry name" value="P-loop containing nucleotide triphosphate hydrolases"/>
    <property type="match status" value="1"/>
</dbReference>
<accession>A0A261G7F9</accession>
<protein>
    <submittedName>
        <fullName evidence="11">ABC transporter ATP-binding protein</fullName>
    </submittedName>
</protein>
<organism evidence="11 12">
    <name type="scientific">Bifidobacterium aquikefiri</name>
    <dbReference type="NCBI Taxonomy" id="1653207"/>
    <lineage>
        <taxon>Bacteria</taxon>
        <taxon>Bacillati</taxon>
        <taxon>Actinomycetota</taxon>
        <taxon>Actinomycetes</taxon>
        <taxon>Bifidobacteriales</taxon>
        <taxon>Bifidobacteriaceae</taxon>
        <taxon>Bifidobacterium</taxon>
    </lineage>
</organism>
<keyword evidence="4" id="KW-1003">Cell membrane</keyword>
<feature type="domain" description="ABC transporter" evidence="10">
    <location>
        <begin position="16"/>
        <end position="259"/>
    </location>
</feature>
<proteinExistence type="inferred from homology"/>
<comment type="caution">
    <text evidence="11">The sequence shown here is derived from an EMBL/GenBank/DDBJ whole genome shotgun (WGS) entry which is preliminary data.</text>
</comment>
<dbReference type="InterPro" id="IPR027417">
    <property type="entry name" value="P-loop_NTPase"/>
</dbReference>
<evidence type="ECO:0000256" key="3">
    <source>
        <dbReference type="ARBA" id="ARBA00022448"/>
    </source>
</evidence>
<evidence type="ECO:0000259" key="10">
    <source>
        <dbReference type="PROSITE" id="PS50893"/>
    </source>
</evidence>
<dbReference type="PROSITE" id="PS50893">
    <property type="entry name" value="ABC_TRANSPORTER_2"/>
    <property type="match status" value="1"/>
</dbReference>